<dbReference type="InterPro" id="IPR017946">
    <property type="entry name" value="PLC-like_Pdiesterase_TIM-brl"/>
</dbReference>
<dbReference type="InterPro" id="IPR051057">
    <property type="entry name" value="PI-PLC_domain"/>
</dbReference>
<sequence>VCNGYAELCNRTYSEVAFAATHNSYAYSVNPASNQYYDIPTQLKDGSDIELCHTDCRILDAGTAANTLKIFTSYLQDNPNEIITIFWENSDNIDPLRYKDEYDKANLTQYCFTQSVGEPWPTLSTIIQSGKRVINFMDKNTNNNTVPWLMPEYSYVFETPFQNSDPNAWQCTVDRPKDQPQQMYLLNHFLYTVLFGGMVEGPNPQNAASTNSENLAKHAQN</sequence>
<evidence type="ECO:0000313" key="2">
    <source>
        <dbReference type="Proteomes" id="UP000789396"/>
    </source>
</evidence>
<dbReference type="Proteomes" id="UP000789396">
    <property type="component" value="Unassembled WGS sequence"/>
</dbReference>
<feature type="non-terminal residue" evidence="1">
    <location>
        <position position="221"/>
    </location>
</feature>
<dbReference type="Gene3D" id="3.20.20.190">
    <property type="entry name" value="Phosphatidylinositol (PI) phosphodiesterase"/>
    <property type="match status" value="1"/>
</dbReference>
<dbReference type="SUPFAM" id="SSF51695">
    <property type="entry name" value="PLC-like phosphodiesterases"/>
    <property type="match status" value="1"/>
</dbReference>
<protein>
    <submittedName>
        <fullName evidence="1">6884_t:CDS:1</fullName>
    </submittedName>
</protein>
<gene>
    <name evidence="1" type="ORF">RFULGI_LOCUS12688</name>
</gene>
<comment type="caution">
    <text evidence="1">The sequence shown here is derived from an EMBL/GenBank/DDBJ whole genome shotgun (WGS) entry which is preliminary data.</text>
</comment>
<keyword evidence="2" id="KW-1185">Reference proteome</keyword>
<name>A0A9N9IKM1_9GLOM</name>
<dbReference type="GO" id="GO:0006629">
    <property type="term" value="P:lipid metabolic process"/>
    <property type="evidence" value="ECO:0007669"/>
    <property type="project" value="InterPro"/>
</dbReference>
<proteinExistence type="predicted"/>
<reference evidence="1" key="1">
    <citation type="submission" date="2021-06" db="EMBL/GenBank/DDBJ databases">
        <authorList>
            <person name="Kallberg Y."/>
            <person name="Tangrot J."/>
            <person name="Rosling A."/>
        </authorList>
    </citation>
    <scope>NUCLEOTIDE SEQUENCE</scope>
    <source>
        <strain evidence="1">IN212</strain>
    </source>
</reference>
<feature type="non-terminal residue" evidence="1">
    <location>
        <position position="1"/>
    </location>
</feature>
<dbReference type="Pfam" id="PF26146">
    <property type="entry name" value="PI-PLC_X"/>
    <property type="match status" value="1"/>
</dbReference>
<organism evidence="1 2">
    <name type="scientific">Racocetra fulgida</name>
    <dbReference type="NCBI Taxonomy" id="60492"/>
    <lineage>
        <taxon>Eukaryota</taxon>
        <taxon>Fungi</taxon>
        <taxon>Fungi incertae sedis</taxon>
        <taxon>Mucoromycota</taxon>
        <taxon>Glomeromycotina</taxon>
        <taxon>Glomeromycetes</taxon>
        <taxon>Diversisporales</taxon>
        <taxon>Gigasporaceae</taxon>
        <taxon>Racocetra</taxon>
    </lineage>
</organism>
<dbReference type="PANTHER" id="PTHR13593">
    <property type="match status" value="1"/>
</dbReference>
<accession>A0A9N9IKM1</accession>
<dbReference type="EMBL" id="CAJVPZ010031190">
    <property type="protein sequence ID" value="CAG8738684.1"/>
    <property type="molecule type" value="Genomic_DNA"/>
</dbReference>
<evidence type="ECO:0000313" key="1">
    <source>
        <dbReference type="EMBL" id="CAG8738684.1"/>
    </source>
</evidence>
<dbReference type="GO" id="GO:0008081">
    <property type="term" value="F:phosphoric diester hydrolase activity"/>
    <property type="evidence" value="ECO:0007669"/>
    <property type="project" value="InterPro"/>
</dbReference>
<dbReference type="AlphaFoldDB" id="A0A9N9IKM1"/>
<dbReference type="OrthoDB" id="7984201at2759"/>
<dbReference type="PANTHER" id="PTHR13593:SF140">
    <property type="entry name" value="PLC-LIKE PHOSPHODIESTERASE"/>
    <property type="match status" value="1"/>
</dbReference>